<sequence length="159" mass="18387">MLCKVSKDFFEAYVLSTVDEINTFLDAYGMNPNDTGKLILKQLRLSVSVEEQINRFISTLTEEFPASSEMSIAARRICEQFQPTDFPIKDPDRVILDYTEMEYKIFRVLELSRYGKMISTGFSSVDEFINTANTVLNRRKSRAGKSLENHLDQFSQRMN</sequence>
<dbReference type="GO" id="GO:0009307">
    <property type="term" value="P:DNA restriction-modification system"/>
    <property type="evidence" value="ECO:0007669"/>
    <property type="project" value="InterPro"/>
</dbReference>
<evidence type="ECO:0000313" key="2">
    <source>
        <dbReference type="EMBL" id="MPN00603.1"/>
    </source>
</evidence>
<name>A0A645EJ48_9ZZZZ</name>
<gene>
    <name evidence="2" type="ORF">SDC9_147799</name>
</gene>
<proteinExistence type="predicted"/>
<dbReference type="InterPro" id="IPR011335">
    <property type="entry name" value="Restrct_endonuc-II-like"/>
</dbReference>
<dbReference type="GO" id="GO:0003677">
    <property type="term" value="F:DNA binding"/>
    <property type="evidence" value="ECO:0007669"/>
    <property type="project" value="InterPro"/>
</dbReference>
<organism evidence="2">
    <name type="scientific">bioreactor metagenome</name>
    <dbReference type="NCBI Taxonomy" id="1076179"/>
    <lineage>
        <taxon>unclassified sequences</taxon>
        <taxon>metagenomes</taxon>
        <taxon>ecological metagenomes</taxon>
    </lineage>
</organism>
<dbReference type="Pfam" id="PF09019">
    <property type="entry name" value="EcoRII-C"/>
    <property type="match status" value="1"/>
</dbReference>
<reference evidence="2" key="1">
    <citation type="submission" date="2019-08" db="EMBL/GenBank/DDBJ databases">
        <authorList>
            <person name="Kucharzyk K."/>
            <person name="Murdoch R.W."/>
            <person name="Higgins S."/>
            <person name="Loffler F."/>
        </authorList>
    </citation>
    <scope>NUCLEOTIDE SEQUENCE</scope>
</reference>
<comment type="caution">
    <text evidence="2">The sequence shown here is derived from an EMBL/GenBank/DDBJ whole genome shotgun (WGS) entry which is preliminary data.</text>
</comment>
<dbReference type="Gene3D" id="3.40.91.80">
    <property type="match status" value="1"/>
</dbReference>
<dbReference type="EMBL" id="VSSQ01046635">
    <property type="protein sequence ID" value="MPN00603.1"/>
    <property type="molecule type" value="Genomic_DNA"/>
</dbReference>
<feature type="domain" description="Restriction endonuclease type II EcoRII C-terminal" evidence="1">
    <location>
        <begin position="106"/>
        <end position="154"/>
    </location>
</feature>
<accession>A0A645EJ48</accession>
<dbReference type="GO" id="GO:0009036">
    <property type="term" value="F:type II site-specific deoxyribonuclease activity"/>
    <property type="evidence" value="ECO:0007669"/>
    <property type="project" value="InterPro"/>
</dbReference>
<protein>
    <recommendedName>
        <fullName evidence="1">Restriction endonuclease type II EcoRII C-terminal domain-containing protein</fullName>
    </recommendedName>
</protein>
<evidence type="ECO:0000259" key="1">
    <source>
        <dbReference type="Pfam" id="PF09019"/>
    </source>
</evidence>
<dbReference type="AlphaFoldDB" id="A0A645EJ48"/>
<dbReference type="InterPro" id="IPR038365">
    <property type="entry name" value="EcoRII_C_sf"/>
</dbReference>
<dbReference type="SUPFAM" id="SSF52980">
    <property type="entry name" value="Restriction endonuclease-like"/>
    <property type="match status" value="1"/>
</dbReference>
<dbReference type="InterPro" id="IPR015109">
    <property type="entry name" value="Restrct_endonuc_II_EcoRII_C"/>
</dbReference>